<gene>
    <name evidence="2" type="ORF">ACFSUD_05595</name>
</gene>
<feature type="transmembrane region" description="Helical" evidence="1">
    <location>
        <begin position="133"/>
        <end position="154"/>
    </location>
</feature>
<evidence type="ECO:0000313" key="2">
    <source>
        <dbReference type="EMBL" id="MFD2739032.1"/>
    </source>
</evidence>
<keyword evidence="1" id="KW-1133">Transmembrane helix</keyword>
<proteinExistence type="predicted"/>
<dbReference type="EMBL" id="JBHUMP010000003">
    <property type="protein sequence ID" value="MFD2739032.1"/>
    <property type="molecule type" value="Genomic_DNA"/>
</dbReference>
<dbReference type="InterPro" id="IPR022584">
    <property type="entry name" value="DUF2937"/>
</dbReference>
<accession>A0ABW5U2P6</accession>
<keyword evidence="3" id="KW-1185">Reference proteome</keyword>
<keyword evidence="1" id="KW-0472">Membrane</keyword>
<comment type="caution">
    <text evidence="2">The sequence shown here is derived from an EMBL/GenBank/DDBJ whole genome shotgun (WGS) entry which is preliminary data.</text>
</comment>
<dbReference type="Proteomes" id="UP001597474">
    <property type="component" value="Unassembled WGS sequence"/>
</dbReference>
<dbReference type="Pfam" id="PF11157">
    <property type="entry name" value="DUF2937"/>
    <property type="match status" value="1"/>
</dbReference>
<organism evidence="2 3">
    <name type="scientific">Sulfitobacter aestuarii</name>
    <dbReference type="NCBI Taxonomy" id="2161676"/>
    <lineage>
        <taxon>Bacteria</taxon>
        <taxon>Pseudomonadati</taxon>
        <taxon>Pseudomonadota</taxon>
        <taxon>Alphaproteobacteria</taxon>
        <taxon>Rhodobacterales</taxon>
        <taxon>Roseobacteraceae</taxon>
        <taxon>Sulfitobacter</taxon>
    </lineage>
</organism>
<sequence>MILRVLTLAGGLASAAALSQFPEFSQQYLQRLGGAVDALGEVVADFDASAETLGLSREAALEQMRGNDFVERRRLDMQRSFARHESLQADLAVLRGSGAFERAYGLPHMRDGELIRATWAAYRPALPLTATGMIFAGAGFLGGALFTGLLLRLLSWPLGHLVGRRKAA</sequence>
<keyword evidence="1" id="KW-0812">Transmembrane</keyword>
<evidence type="ECO:0000256" key="1">
    <source>
        <dbReference type="SAM" id="Phobius"/>
    </source>
</evidence>
<protein>
    <submittedName>
        <fullName evidence="2">DUF2937 family protein</fullName>
    </submittedName>
</protein>
<dbReference type="RefSeq" id="WP_386372271.1">
    <property type="nucleotide sequence ID" value="NZ_JBHUMP010000003.1"/>
</dbReference>
<evidence type="ECO:0000313" key="3">
    <source>
        <dbReference type="Proteomes" id="UP001597474"/>
    </source>
</evidence>
<name>A0ABW5U2P6_9RHOB</name>
<reference evidence="3" key="1">
    <citation type="journal article" date="2019" name="Int. J. Syst. Evol. Microbiol.">
        <title>The Global Catalogue of Microorganisms (GCM) 10K type strain sequencing project: providing services to taxonomists for standard genome sequencing and annotation.</title>
        <authorList>
            <consortium name="The Broad Institute Genomics Platform"/>
            <consortium name="The Broad Institute Genome Sequencing Center for Infectious Disease"/>
            <person name="Wu L."/>
            <person name="Ma J."/>
        </authorList>
    </citation>
    <scope>NUCLEOTIDE SEQUENCE [LARGE SCALE GENOMIC DNA]</scope>
    <source>
        <strain evidence="3">TISTR 2562</strain>
    </source>
</reference>